<evidence type="ECO:0000313" key="4">
    <source>
        <dbReference type="Proteomes" id="UP000006039"/>
    </source>
</evidence>
<evidence type="ECO:0000313" key="3">
    <source>
        <dbReference type="EnsemblFungi" id="EJT79515"/>
    </source>
</evidence>
<reference evidence="3" key="4">
    <citation type="journal article" date="2015" name="G3 (Bethesda)">
        <title>Genome sequences of three phytopathogenic species of the Magnaporthaceae family of fungi.</title>
        <authorList>
            <person name="Okagaki L.H."/>
            <person name="Nunes C.C."/>
            <person name="Sailsbery J."/>
            <person name="Clay B."/>
            <person name="Brown D."/>
            <person name="John T."/>
            <person name="Oh Y."/>
            <person name="Young N."/>
            <person name="Fitzgerald M."/>
            <person name="Haas B.J."/>
            <person name="Zeng Q."/>
            <person name="Young S."/>
            <person name="Adiconis X."/>
            <person name="Fan L."/>
            <person name="Levin J.Z."/>
            <person name="Mitchell T.K."/>
            <person name="Okubara P.A."/>
            <person name="Farman M.L."/>
            <person name="Kohn L.M."/>
            <person name="Birren B."/>
            <person name="Ma L.-J."/>
            <person name="Dean R.A."/>
        </authorList>
    </citation>
    <scope>NUCLEOTIDE SEQUENCE</scope>
    <source>
        <strain evidence="3">R3-111a-1</strain>
    </source>
</reference>
<sequence length="80" mass="8951">MRRHVDRLPTYEEGHGPCVPSRLPAASTLQRNDWPTSRRLMSAHGGHGTDSKPWPVAEALRRGRPTRRGTSESSTDETMT</sequence>
<feature type="compositionally biased region" description="Polar residues" evidence="1">
    <location>
        <begin position="71"/>
        <end position="80"/>
    </location>
</feature>
<evidence type="ECO:0000256" key="1">
    <source>
        <dbReference type="SAM" id="MobiDB-lite"/>
    </source>
</evidence>
<dbReference type="AlphaFoldDB" id="J3NTK0"/>
<reference evidence="2" key="2">
    <citation type="submission" date="2010-07" db="EMBL/GenBank/DDBJ databases">
        <authorList>
            <consortium name="The Broad Institute Genome Sequencing Platform"/>
            <consortium name="Broad Institute Genome Sequencing Center for Infectious Disease"/>
            <person name="Ma L.-J."/>
            <person name="Dead R."/>
            <person name="Young S."/>
            <person name="Zeng Q."/>
            <person name="Koehrsen M."/>
            <person name="Alvarado L."/>
            <person name="Berlin A."/>
            <person name="Chapman S.B."/>
            <person name="Chen Z."/>
            <person name="Freedman E."/>
            <person name="Gellesch M."/>
            <person name="Goldberg J."/>
            <person name="Griggs A."/>
            <person name="Gujja S."/>
            <person name="Heilman E.R."/>
            <person name="Heiman D."/>
            <person name="Hepburn T."/>
            <person name="Howarth C."/>
            <person name="Jen D."/>
            <person name="Larson L."/>
            <person name="Mehta T."/>
            <person name="Neiman D."/>
            <person name="Pearson M."/>
            <person name="Roberts A."/>
            <person name="Saif S."/>
            <person name="Shea T."/>
            <person name="Shenoy N."/>
            <person name="Sisk P."/>
            <person name="Stolte C."/>
            <person name="Sykes S."/>
            <person name="Walk T."/>
            <person name="White J."/>
            <person name="Yandava C."/>
            <person name="Haas B."/>
            <person name="Nusbaum C."/>
            <person name="Birren B."/>
        </authorList>
    </citation>
    <scope>NUCLEOTIDE SEQUENCE</scope>
    <source>
        <strain evidence="2">R3-111a-1</strain>
    </source>
</reference>
<dbReference type="VEuPathDB" id="FungiDB:GGTG_04600"/>
<dbReference type="HOGENOM" id="CLU_2589883_0_0_1"/>
<accession>J3NTK0</accession>
<name>J3NTK0_GAET3</name>
<protein>
    <submittedName>
        <fullName evidence="2 3">Uncharacterized protein</fullName>
    </submittedName>
</protein>
<reference evidence="2" key="3">
    <citation type="submission" date="2010-09" db="EMBL/GenBank/DDBJ databases">
        <title>Annotation of Gaeumannomyces graminis var. tritici R3-111a-1.</title>
        <authorList>
            <consortium name="The Broad Institute Genome Sequencing Platform"/>
            <person name="Ma L.-J."/>
            <person name="Dead R."/>
            <person name="Young S.K."/>
            <person name="Zeng Q."/>
            <person name="Gargeya S."/>
            <person name="Fitzgerald M."/>
            <person name="Haas B."/>
            <person name="Abouelleil A."/>
            <person name="Alvarado L."/>
            <person name="Arachchi H.M."/>
            <person name="Berlin A."/>
            <person name="Brown A."/>
            <person name="Chapman S.B."/>
            <person name="Chen Z."/>
            <person name="Dunbar C."/>
            <person name="Freedman E."/>
            <person name="Gearin G."/>
            <person name="Gellesch M."/>
            <person name="Goldberg J."/>
            <person name="Griggs A."/>
            <person name="Gujja S."/>
            <person name="Heiman D."/>
            <person name="Howarth C."/>
            <person name="Larson L."/>
            <person name="Lui A."/>
            <person name="MacDonald P.J.P."/>
            <person name="Mehta T."/>
            <person name="Montmayeur A."/>
            <person name="Murphy C."/>
            <person name="Neiman D."/>
            <person name="Pearson M."/>
            <person name="Priest M."/>
            <person name="Roberts A."/>
            <person name="Saif S."/>
            <person name="Shea T."/>
            <person name="Shenoy N."/>
            <person name="Sisk P."/>
            <person name="Stolte C."/>
            <person name="Sykes S."/>
            <person name="Yandava C."/>
            <person name="Wortman J."/>
            <person name="Nusbaum C."/>
            <person name="Birren B."/>
        </authorList>
    </citation>
    <scope>NUCLEOTIDE SEQUENCE</scope>
    <source>
        <strain evidence="2">R3-111a-1</strain>
    </source>
</reference>
<reference evidence="3" key="5">
    <citation type="submission" date="2018-04" db="UniProtKB">
        <authorList>
            <consortium name="EnsemblFungi"/>
        </authorList>
    </citation>
    <scope>IDENTIFICATION</scope>
    <source>
        <strain evidence="3">R3-111a-1</strain>
    </source>
</reference>
<feature type="compositionally biased region" description="Basic and acidic residues" evidence="1">
    <location>
        <begin position="1"/>
        <end position="15"/>
    </location>
</feature>
<dbReference type="EnsemblFungi" id="EJT79515">
    <property type="protein sequence ID" value="EJT79515"/>
    <property type="gene ID" value="GGTG_04600"/>
</dbReference>
<dbReference type="EMBL" id="GL385396">
    <property type="protein sequence ID" value="EJT79515.1"/>
    <property type="molecule type" value="Genomic_DNA"/>
</dbReference>
<dbReference type="RefSeq" id="XP_009220660.1">
    <property type="nucleotide sequence ID" value="XM_009222396.1"/>
</dbReference>
<keyword evidence="4" id="KW-1185">Reference proteome</keyword>
<dbReference type="Proteomes" id="UP000006039">
    <property type="component" value="Unassembled WGS sequence"/>
</dbReference>
<organism evidence="2">
    <name type="scientific">Gaeumannomyces tritici (strain R3-111a-1)</name>
    <name type="common">Wheat and barley take-all root rot fungus</name>
    <name type="synonym">Gaeumannomyces graminis var. tritici</name>
    <dbReference type="NCBI Taxonomy" id="644352"/>
    <lineage>
        <taxon>Eukaryota</taxon>
        <taxon>Fungi</taxon>
        <taxon>Dikarya</taxon>
        <taxon>Ascomycota</taxon>
        <taxon>Pezizomycotina</taxon>
        <taxon>Sordariomycetes</taxon>
        <taxon>Sordariomycetidae</taxon>
        <taxon>Magnaporthales</taxon>
        <taxon>Magnaporthaceae</taxon>
        <taxon>Gaeumannomyces</taxon>
    </lineage>
</organism>
<evidence type="ECO:0000313" key="2">
    <source>
        <dbReference type="EMBL" id="EJT79515.1"/>
    </source>
</evidence>
<feature type="region of interest" description="Disordered" evidence="1">
    <location>
        <begin position="1"/>
        <end position="80"/>
    </location>
</feature>
<dbReference type="GeneID" id="20345058"/>
<proteinExistence type="predicted"/>
<reference evidence="4" key="1">
    <citation type="submission" date="2010-07" db="EMBL/GenBank/DDBJ databases">
        <title>The genome sequence of Gaeumannomyces graminis var. tritici strain R3-111a-1.</title>
        <authorList>
            <consortium name="The Broad Institute Genome Sequencing Platform"/>
            <person name="Ma L.-J."/>
            <person name="Dead R."/>
            <person name="Young S."/>
            <person name="Zeng Q."/>
            <person name="Koehrsen M."/>
            <person name="Alvarado L."/>
            <person name="Berlin A."/>
            <person name="Chapman S.B."/>
            <person name="Chen Z."/>
            <person name="Freedman E."/>
            <person name="Gellesch M."/>
            <person name="Goldberg J."/>
            <person name="Griggs A."/>
            <person name="Gujja S."/>
            <person name="Heilman E.R."/>
            <person name="Heiman D."/>
            <person name="Hepburn T."/>
            <person name="Howarth C."/>
            <person name="Jen D."/>
            <person name="Larson L."/>
            <person name="Mehta T."/>
            <person name="Neiman D."/>
            <person name="Pearson M."/>
            <person name="Roberts A."/>
            <person name="Saif S."/>
            <person name="Shea T."/>
            <person name="Shenoy N."/>
            <person name="Sisk P."/>
            <person name="Stolte C."/>
            <person name="Sykes S."/>
            <person name="Walk T."/>
            <person name="White J."/>
            <person name="Yandava C."/>
            <person name="Haas B."/>
            <person name="Nusbaum C."/>
            <person name="Birren B."/>
        </authorList>
    </citation>
    <scope>NUCLEOTIDE SEQUENCE [LARGE SCALE GENOMIC DNA]</scope>
    <source>
        <strain evidence="4">R3-111a-1</strain>
    </source>
</reference>
<gene>
    <name evidence="3" type="primary">20345058</name>
    <name evidence="2" type="ORF">GGTG_04600</name>
</gene>